<name>A0AAC9J830_9ALTE</name>
<protein>
    <recommendedName>
        <fullName evidence="5">DUF115 domain-containing protein</fullName>
    </recommendedName>
</protein>
<evidence type="ECO:0000313" key="4">
    <source>
        <dbReference type="Proteomes" id="UP000182101"/>
    </source>
</evidence>
<accession>A0AAC9J830</accession>
<dbReference type="Pfam" id="PF01973">
    <property type="entry name" value="MptE-like"/>
    <property type="match status" value="1"/>
</dbReference>
<feature type="domain" description="6-hydroxymethylpterin diphosphokinase MptE-like" evidence="1">
    <location>
        <begin position="515"/>
        <end position="679"/>
    </location>
</feature>
<dbReference type="AlphaFoldDB" id="A0AAC9J830"/>
<organism evidence="3 4">
    <name type="scientific">Alteromonas mediterranea</name>
    <dbReference type="NCBI Taxonomy" id="314275"/>
    <lineage>
        <taxon>Bacteria</taxon>
        <taxon>Pseudomonadati</taxon>
        <taxon>Pseudomonadota</taxon>
        <taxon>Gammaproteobacteria</taxon>
        <taxon>Alteromonadales</taxon>
        <taxon>Alteromonadaceae</taxon>
        <taxon>Alteromonas/Salinimonas group</taxon>
        <taxon>Alteromonas</taxon>
    </lineage>
</organism>
<feature type="domain" description="Glycosyltransferase Maf N-terminal" evidence="2">
    <location>
        <begin position="263"/>
        <end position="487"/>
    </location>
</feature>
<dbReference type="Gene3D" id="3.90.1480.10">
    <property type="entry name" value="Alpha-2,3-sialyltransferase"/>
    <property type="match status" value="1"/>
</dbReference>
<evidence type="ECO:0000313" key="3">
    <source>
        <dbReference type="EMBL" id="APD89129.1"/>
    </source>
</evidence>
<reference evidence="3 4" key="1">
    <citation type="submission" date="2016-11" db="EMBL/GenBank/DDBJ databases">
        <title>Networking in microbes: conjugative elements and plasmids in the genus Alteromonas.</title>
        <authorList>
            <person name="Lopez-Perez M."/>
            <person name="Ramon-Marco N."/>
            <person name="Rodriguez-Valera F."/>
        </authorList>
    </citation>
    <scope>NUCLEOTIDE SEQUENCE [LARGE SCALE GENOMIC DNA]</scope>
    <source>
        <strain evidence="3 4">CP48</strain>
    </source>
</reference>
<dbReference type="Pfam" id="PF20157">
    <property type="entry name" value="Maf_flag10_N"/>
    <property type="match status" value="2"/>
</dbReference>
<dbReference type="EMBL" id="CP018024">
    <property type="protein sequence ID" value="APD89129.1"/>
    <property type="molecule type" value="Genomic_DNA"/>
</dbReference>
<proteinExistence type="predicted"/>
<evidence type="ECO:0008006" key="5">
    <source>
        <dbReference type="Google" id="ProtNLM"/>
    </source>
</evidence>
<gene>
    <name evidence="3" type="ORF">BM524_04495</name>
</gene>
<evidence type="ECO:0000259" key="1">
    <source>
        <dbReference type="Pfam" id="PF01973"/>
    </source>
</evidence>
<dbReference type="PANTHER" id="PTHR41786:SF1">
    <property type="entry name" value="6-HYDROXYMETHYLPTERIN DIPHOSPHOKINASE MPTE-LIKE DOMAIN-CONTAINING PROTEIN"/>
    <property type="match status" value="1"/>
</dbReference>
<dbReference type="InterPro" id="IPR002826">
    <property type="entry name" value="MptE-like"/>
</dbReference>
<dbReference type="RefSeq" id="WP_071958731.1">
    <property type="nucleotide sequence ID" value="NZ_CP018024.1"/>
</dbReference>
<dbReference type="Proteomes" id="UP000182101">
    <property type="component" value="Chromosome"/>
</dbReference>
<evidence type="ECO:0000259" key="2">
    <source>
        <dbReference type="Pfam" id="PF20157"/>
    </source>
</evidence>
<dbReference type="InterPro" id="IPR045376">
    <property type="entry name" value="Maf_N"/>
</dbReference>
<feature type="domain" description="Glycosyltransferase Maf N-terminal" evidence="2">
    <location>
        <begin position="110"/>
        <end position="216"/>
    </location>
</feature>
<sequence>MLQQIQFHIHEDEQEQRRIEKSLALRIKENYRLSMEGLERYIPTLANLVKSSDTSVSTLLCNKFSELNIVNFNRGQVLYGMHPENEVLAHLNAYLSISPTILLPNQGGSNVSAFVSFGLGLGHHLSYVVKQNIYKHVIVYEPNIDYFICAISAIDWRGILQTAKANGIVLYLQVGSDASSFCRDIQELSDHVDVGKLIFYKHFNLPIFNDLEQYLLTGDWDKVSNWKLKREGMSFNDSYLSIWAPIRHEYKCNETPLNENKKEANLAALKKFFPDLYEEFVDYTPKSWEPVAYKRGEVSLVHIETGGLFSKSPLDDADISYNSFFKRPNKDGLLLSYTGKKLKSYLHYKLVDACEEVIKDVKETQSELPKQVKSLILFGIVSGYSIEKLTENHDIEMLFICEPNKDFFYASLYSIDWFDIFDSFNHDRKRLYLNIGDDGSNLTNDLLVQFQSVGPYILANTYFYQTYSNEKLSDAISELREQLLVIIAMGDYFDNAKYGIAHTRWALTHSVPFLLEKSKRNIPTYLLDVPVFIVGNGPSLDYLIEVLREEKERVVIVSCGTALQALYQNGITPDYHAEIETNRSTFDWLTRINDKSYLKKITLLSCNGIHPDSASLFSRTLLAFKQGEASTVSLTELDKHHPFELLDFSYPTVTNFAANIITALGFSQIYLIGTDLGFVSDSYHHSKSSGYYNGVGRELYSYAENHSMSLIVPGNFKPWVKTKYEFKVSKGVLEQAFARAEAEVYNLNDGARIVGTQPLRKDNVLISASYDEKLLAVSAISENAFSSKFNDTFLLKYEQRYNEEHLYEELSAFERLLSRLLVSRSDFESLVAEQREFIVESYIRKKSGLFYYFNGTINYINSMFSRLFNISDDRLVVEVGNRLLSEWRSFVYDAHSILKNDQYGVDNISSFTGFRRQIVLGKAWRDAPIQIEHINCPFVPKSALIDLATKSADKHAKKIVLNWLDTKNHQRIASKDSCDIVREIKQEHFSFPAKGLLLVSSGDYTDKSCPYQNNVYALMNSALLAISSGLQDAIFLQRFSEHPQLSLPYIDALSKWSKSFYCYAGPDFLVLTNEALPNEKLLLPSSDRLSYIPSLTYRDLRMEVISTKIYEERIALLNALMQRD</sequence>
<dbReference type="PANTHER" id="PTHR41786">
    <property type="entry name" value="MOTILITY ACCESSORY FACTOR MAF"/>
    <property type="match status" value="1"/>
</dbReference>